<proteinExistence type="predicted"/>
<gene>
    <name evidence="1" type="primary">ORF206662</name>
</gene>
<name>A0A0B7BT86_9EUPU</name>
<dbReference type="EMBL" id="HACG01048510">
    <property type="protein sequence ID" value="CEK95375.1"/>
    <property type="molecule type" value="Transcribed_RNA"/>
</dbReference>
<protein>
    <submittedName>
        <fullName evidence="1">Uncharacterized protein</fullName>
    </submittedName>
</protein>
<feature type="non-terminal residue" evidence="1">
    <location>
        <position position="1"/>
    </location>
</feature>
<accession>A0A0B7BT86</accession>
<reference evidence="1" key="1">
    <citation type="submission" date="2014-12" db="EMBL/GenBank/DDBJ databases">
        <title>Insight into the proteome of Arion vulgaris.</title>
        <authorList>
            <person name="Aradska J."/>
            <person name="Bulat T."/>
            <person name="Smidak R."/>
            <person name="Sarate P."/>
            <person name="Gangsoo J."/>
            <person name="Sialana F."/>
            <person name="Bilban M."/>
            <person name="Lubec G."/>
        </authorList>
    </citation>
    <scope>NUCLEOTIDE SEQUENCE</scope>
    <source>
        <tissue evidence="1">Skin</tissue>
    </source>
</reference>
<organism evidence="1">
    <name type="scientific">Arion vulgaris</name>
    <dbReference type="NCBI Taxonomy" id="1028688"/>
    <lineage>
        <taxon>Eukaryota</taxon>
        <taxon>Metazoa</taxon>
        <taxon>Spiralia</taxon>
        <taxon>Lophotrochozoa</taxon>
        <taxon>Mollusca</taxon>
        <taxon>Gastropoda</taxon>
        <taxon>Heterobranchia</taxon>
        <taxon>Euthyneura</taxon>
        <taxon>Panpulmonata</taxon>
        <taxon>Eupulmonata</taxon>
        <taxon>Stylommatophora</taxon>
        <taxon>Helicina</taxon>
        <taxon>Arionoidea</taxon>
        <taxon>Arionidae</taxon>
        <taxon>Arion</taxon>
    </lineage>
</organism>
<sequence length="51" mass="6110">RWVDNIKTTEWTANYIFHLGIDNRRWKYHAGIVLITLLCCSLQDISQLVKY</sequence>
<dbReference type="AlphaFoldDB" id="A0A0B7BT86"/>
<evidence type="ECO:0000313" key="1">
    <source>
        <dbReference type="EMBL" id="CEK95375.1"/>
    </source>
</evidence>